<keyword evidence="6" id="KW-0597">Phosphoprotein</keyword>
<dbReference type="InterPro" id="IPR038190">
    <property type="entry name" value="SRI_sf"/>
</dbReference>
<dbReference type="PANTHER" id="PTHR46711">
    <property type="entry name" value="HISTONE-LYSINE N-METHYLTRANSFERASE SETD2"/>
    <property type="match status" value="1"/>
</dbReference>
<dbReference type="PROSITE" id="PS50868">
    <property type="entry name" value="POST_SET"/>
    <property type="match status" value="1"/>
</dbReference>
<feature type="compositionally biased region" description="Polar residues" evidence="17">
    <location>
        <begin position="1381"/>
        <end position="1393"/>
    </location>
</feature>
<feature type="region of interest" description="Disordered" evidence="17">
    <location>
        <begin position="936"/>
        <end position="962"/>
    </location>
</feature>
<dbReference type="GO" id="GO:0032259">
    <property type="term" value="P:methylation"/>
    <property type="evidence" value="ECO:0007669"/>
    <property type="project" value="UniProtKB-KW"/>
</dbReference>
<proteinExistence type="predicted"/>
<feature type="region of interest" description="Disordered" evidence="17">
    <location>
        <begin position="1324"/>
        <end position="1480"/>
    </location>
</feature>
<feature type="compositionally biased region" description="Acidic residues" evidence="17">
    <location>
        <begin position="1343"/>
        <end position="1361"/>
    </location>
</feature>
<evidence type="ECO:0000313" key="22">
    <source>
        <dbReference type="EMBL" id="KAL0273974.1"/>
    </source>
</evidence>
<feature type="compositionally biased region" description="Low complexity" evidence="17">
    <location>
        <begin position="349"/>
        <end position="376"/>
    </location>
</feature>
<dbReference type="GO" id="GO:0005634">
    <property type="term" value="C:nucleus"/>
    <property type="evidence" value="ECO:0007669"/>
    <property type="project" value="UniProtKB-SubCell"/>
</dbReference>
<reference evidence="22" key="1">
    <citation type="journal article" date="2024" name="Gigascience">
        <title>Chromosome-level genome of the poultry shaft louse Menopon gallinae provides insight into the host-switching and adaptive evolution of parasitic lice.</title>
        <authorList>
            <person name="Xu Y."/>
            <person name="Ma L."/>
            <person name="Liu S."/>
            <person name="Liang Y."/>
            <person name="Liu Q."/>
            <person name="He Z."/>
            <person name="Tian L."/>
            <person name="Duan Y."/>
            <person name="Cai W."/>
            <person name="Li H."/>
            <person name="Song F."/>
        </authorList>
    </citation>
    <scope>NUCLEOTIDE SEQUENCE</scope>
    <source>
        <strain evidence="22">Cailab_2023a</strain>
    </source>
</reference>
<feature type="compositionally biased region" description="Basic residues" evidence="17">
    <location>
        <begin position="775"/>
        <end position="789"/>
    </location>
</feature>
<dbReference type="Gene3D" id="2.170.270.10">
    <property type="entry name" value="SET domain"/>
    <property type="match status" value="1"/>
</dbReference>
<dbReference type="Pfam" id="PF00856">
    <property type="entry name" value="SET"/>
    <property type="match status" value="1"/>
</dbReference>
<evidence type="ECO:0000256" key="14">
    <source>
        <dbReference type="ARBA" id="ARBA00023015"/>
    </source>
</evidence>
<accession>A0AAW2HVS5</accession>
<feature type="domain" description="WW" evidence="18">
    <location>
        <begin position="1279"/>
        <end position="1312"/>
    </location>
</feature>
<dbReference type="Pfam" id="PF08236">
    <property type="entry name" value="SRI"/>
    <property type="match status" value="1"/>
</dbReference>
<evidence type="ECO:0000256" key="13">
    <source>
        <dbReference type="ARBA" id="ARBA00022853"/>
    </source>
</evidence>
<feature type="region of interest" description="Disordered" evidence="17">
    <location>
        <begin position="701"/>
        <end position="789"/>
    </location>
</feature>
<feature type="region of interest" description="Disordered" evidence="17">
    <location>
        <begin position="1047"/>
        <end position="1067"/>
    </location>
</feature>
<feature type="compositionally biased region" description="Low complexity" evidence="17">
    <location>
        <begin position="1362"/>
        <end position="1371"/>
    </location>
</feature>
<keyword evidence="8" id="KW-0808">Transferase</keyword>
<dbReference type="Pfam" id="PF17907">
    <property type="entry name" value="AWS"/>
    <property type="match status" value="1"/>
</dbReference>
<feature type="domain" description="SET" evidence="19">
    <location>
        <begin position="562"/>
        <end position="679"/>
    </location>
</feature>
<evidence type="ECO:0000256" key="9">
    <source>
        <dbReference type="ARBA" id="ARBA00022691"/>
    </source>
</evidence>
<organism evidence="22">
    <name type="scientific">Menopon gallinae</name>
    <name type="common">poultry shaft louse</name>
    <dbReference type="NCBI Taxonomy" id="328185"/>
    <lineage>
        <taxon>Eukaryota</taxon>
        <taxon>Metazoa</taxon>
        <taxon>Ecdysozoa</taxon>
        <taxon>Arthropoda</taxon>
        <taxon>Hexapoda</taxon>
        <taxon>Insecta</taxon>
        <taxon>Pterygota</taxon>
        <taxon>Neoptera</taxon>
        <taxon>Paraneoptera</taxon>
        <taxon>Psocodea</taxon>
        <taxon>Troctomorpha</taxon>
        <taxon>Phthiraptera</taxon>
        <taxon>Amblycera</taxon>
        <taxon>Menoponidae</taxon>
        <taxon>Menopon</taxon>
    </lineage>
</organism>
<dbReference type="PROSITE" id="PS50020">
    <property type="entry name" value="WW_DOMAIN_2"/>
    <property type="match status" value="1"/>
</dbReference>
<keyword evidence="12" id="KW-0862">Zinc</keyword>
<keyword evidence="11" id="KW-0221">Differentiation</keyword>
<feature type="region of interest" description="Disordered" evidence="17">
    <location>
        <begin position="1509"/>
        <end position="1567"/>
    </location>
</feature>
<evidence type="ECO:0000256" key="2">
    <source>
        <dbReference type="ARBA" id="ARBA00004286"/>
    </source>
</evidence>
<dbReference type="SUPFAM" id="SSF51045">
    <property type="entry name" value="WW domain"/>
    <property type="match status" value="1"/>
</dbReference>
<dbReference type="SMART" id="SM00508">
    <property type="entry name" value="PostSET"/>
    <property type="match status" value="1"/>
</dbReference>
<dbReference type="SMART" id="SM00317">
    <property type="entry name" value="SET"/>
    <property type="match status" value="1"/>
</dbReference>
<dbReference type="Gene3D" id="1.10.1740.100">
    <property type="entry name" value="Set2, Rpb1 interacting domain"/>
    <property type="match status" value="1"/>
</dbReference>
<dbReference type="GO" id="GO:0030154">
    <property type="term" value="P:cell differentiation"/>
    <property type="evidence" value="ECO:0007669"/>
    <property type="project" value="UniProtKB-KW"/>
</dbReference>
<dbReference type="InterPro" id="IPR006560">
    <property type="entry name" value="AWS_dom"/>
</dbReference>
<feature type="compositionally biased region" description="Basic residues" evidence="17">
    <location>
        <begin position="1"/>
        <end position="20"/>
    </location>
</feature>
<keyword evidence="4" id="KW-0158">Chromosome</keyword>
<evidence type="ECO:0000256" key="10">
    <source>
        <dbReference type="ARBA" id="ARBA00022723"/>
    </source>
</evidence>
<feature type="compositionally biased region" description="Low complexity" evidence="17">
    <location>
        <begin position="1448"/>
        <end position="1475"/>
    </location>
</feature>
<feature type="compositionally biased region" description="Polar residues" evidence="17">
    <location>
        <begin position="437"/>
        <end position="465"/>
    </location>
</feature>
<dbReference type="Pfam" id="PF00397">
    <property type="entry name" value="WW"/>
    <property type="match status" value="1"/>
</dbReference>
<keyword evidence="10" id="KW-0479">Metal-binding</keyword>
<dbReference type="InterPro" id="IPR036020">
    <property type="entry name" value="WW_dom_sf"/>
</dbReference>
<dbReference type="SMART" id="SM00456">
    <property type="entry name" value="WW"/>
    <property type="match status" value="1"/>
</dbReference>
<protein>
    <recommendedName>
        <fullName evidence="3">[histone H3]-lysine(36) N-trimethyltransferase</fullName>
        <ecNumber evidence="3">2.1.1.359</ecNumber>
    </recommendedName>
</protein>
<dbReference type="GO" id="GO:0006355">
    <property type="term" value="P:regulation of DNA-templated transcription"/>
    <property type="evidence" value="ECO:0007669"/>
    <property type="project" value="InterPro"/>
</dbReference>
<evidence type="ECO:0000256" key="8">
    <source>
        <dbReference type="ARBA" id="ARBA00022679"/>
    </source>
</evidence>
<evidence type="ECO:0000256" key="12">
    <source>
        <dbReference type="ARBA" id="ARBA00022833"/>
    </source>
</evidence>
<keyword evidence="7" id="KW-0489">Methyltransferase</keyword>
<dbReference type="InterPro" id="IPR042294">
    <property type="entry name" value="SETD2_animal"/>
</dbReference>
<sequence>MARRRRGGAVKTARKGKRGQKKESEINGIADENTAEDINDVNEGGCTNDSTNFSESGPDEPIVHHKKFGKIHVAGQSKNMIELDSPTNDCSKDDMRLSAKFSGDGEKLASIESNSFSNEGSVIDLIRGIEMSGGKCRNNYSDFRKQSSVYKVENDIPLDGSVIIKPGTFSSNTISSSVKTNSFFDGSSHADLPSVNFFKVLQGIEMLERKVSTSPEFSRSLEKCENEFLVDNANCQPVFLDNNDVKATNKNVFPNPNVVLTDIKLENCNNVEFQNNEIEKMKIDNMKSMEISSPDDTTLSDIQNDTDDAIKKIENIILDETRENSDSPVSKTSDEIVMEKKPSIIRNRTGSTDTTSSESSSNCGTGIRRSNRIRSIGMMKQKEREHAVSKAEKSEIRSPVAGGSPAATPPVPGYDDKPVKVKSRWRRSSELEMHGGKNSTDMEVVSSTCPSPVNSFPSTSASSSCEPTPEEVERIEREKKEVEDGLRSFTILTENEYKMERSACKETKRMICDCALSKEEIERGEVGCGEDCLNRMLFLECGSRCALGERCTNKRFQKLQYANCKIFKTEKKGFGLRAEEDLPGNTFIMEYVGEVVDQKEFARRVKLYAKDNNKHFYFMALKGDAVIDATIKGNISRFINHSCDPNAETQKWTINGELRVGFFTRRFVPAGEEITFDYQFQRYGKEAQKCYCEAPSCRGWIGENPDGVDEDDEDDEEEEEEEDEDDEEELSGTGGVPKEGESDDEKDKTWSKGDEAKEKKSEPLRTKSVTEKKAKVPRRKRNLEKKKERKTAIVDDMGLEEEIQKLFQTGLKNRAHTLSLSRLMVRAEDWSTKSKLLQLIREGETPCRRLFLDYHGLRLICSWMVSQELEESKDRDERKIEILKTLAKLPIPNKNMLIDSKVLSVVEQWAKSACLVRKFSVDEEIGSEELKKTKSEDVIPGLGGEIESSADNEKNKQSENNETVEELGEYAKKVKSMAESVLESWSPLKEVFRIPKKERIEQMKEHERLADRGYSEYLDNKENFRDKYDRHDRYGRQERFRIDRIRDRKRVRDSPPETDRFRNHDRKLSKHERRQLFALKVLQEDEEAKKRNEHLEMWKQHESHCLALGLDPKLNAARDPQTGYPVFYDQITGSWQNCPASAGPSPALSHPVTPSMCPSPLYPMAPPGVQNSPLCSNMPVCSNINQTICQNMCHGGMMSNVHVNGNACTSIATPTCLNQPYTGVGYESQSAYDESAMAAGYHSSLPPEPVPVPYNNIQEIIPEDLSQPILTSVPLNAPIKLPPKWKSAKDSKGRVYYYHVKIRVSQWEPPEWTEEEARIEAAKAVAAEMEDSTSSSESSSETSSEDEEEEQNGYAEDEAESEAAASAVGNEADSESFKAEATSSETRNSSSEVRPTGKQPENGDVEGNVDSPNDVVRVNSLDDEKDEDLSAWEDEEDYVKPKAAQEPQVSQSTVSSAPAAAQVPTSTTATASAPAKGRRVGLVQEIIISPRREEDRVDPRRYKEVKEMLRRQKEEERRKEKMARVSRGEKASVRLSKSKKKRKEKISRSSRVKFEKPTSAAADTSTDRKIKENFKNLMAGAIVSHLNPYRKQDCKVGRITCNEDFKHLARKLTHFVMVKELRHCRGVDDLECNDSVKAKAKDFIKKYMAKFGAVYQRPQHDVWKA</sequence>
<evidence type="ECO:0000256" key="5">
    <source>
        <dbReference type="ARBA" id="ARBA00022473"/>
    </source>
</evidence>
<dbReference type="GO" id="GO:0140955">
    <property type="term" value="F:histone H3K36 trimethyltransferase activity"/>
    <property type="evidence" value="ECO:0007669"/>
    <property type="project" value="UniProtKB-EC"/>
</dbReference>
<dbReference type="InterPro" id="IPR001202">
    <property type="entry name" value="WW_dom"/>
</dbReference>
<feature type="compositionally biased region" description="Basic residues" evidence="17">
    <location>
        <begin position="1536"/>
        <end position="1551"/>
    </location>
</feature>
<evidence type="ECO:0000256" key="4">
    <source>
        <dbReference type="ARBA" id="ARBA00022454"/>
    </source>
</evidence>
<feature type="compositionally biased region" description="Polar residues" evidence="17">
    <location>
        <begin position="45"/>
        <end position="55"/>
    </location>
</feature>
<dbReference type="CDD" id="cd19172">
    <property type="entry name" value="SET_SETD2"/>
    <property type="match status" value="1"/>
</dbReference>
<feature type="domain" description="Post-SET" evidence="20">
    <location>
        <begin position="686"/>
        <end position="702"/>
    </location>
</feature>
<dbReference type="InterPro" id="IPR003616">
    <property type="entry name" value="Post-SET_dom"/>
</dbReference>
<feature type="compositionally biased region" description="Basic and acidic residues" evidence="17">
    <location>
        <begin position="1509"/>
        <end position="1532"/>
    </location>
</feature>
<dbReference type="CDD" id="cd00201">
    <property type="entry name" value="WW"/>
    <property type="match status" value="1"/>
</dbReference>
<dbReference type="SUPFAM" id="SSF82199">
    <property type="entry name" value="SET domain"/>
    <property type="match status" value="1"/>
</dbReference>
<evidence type="ECO:0000256" key="16">
    <source>
        <dbReference type="ARBA" id="ARBA00023242"/>
    </source>
</evidence>
<feature type="compositionally biased region" description="Basic and acidic residues" evidence="17">
    <location>
        <begin position="380"/>
        <end position="396"/>
    </location>
</feature>
<evidence type="ECO:0000256" key="7">
    <source>
        <dbReference type="ARBA" id="ARBA00022603"/>
    </source>
</evidence>
<keyword evidence="9" id="KW-0949">S-adenosyl-L-methionine</keyword>
<keyword evidence="15" id="KW-0804">Transcription</keyword>
<evidence type="ECO:0000256" key="17">
    <source>
        <dbReference type="SAM" id="MobiDB-lite"/>
    </source>
</evidence>
<comment type="caution">
    <text evidence="22">The sequence shown here is derived from an EMBL/GenBank/DDBJ whole genome shotgun (WGS) entry which is preliminary data.</text>
</comment>
<dbReference type="EC" id="2.1.1.359" evidence="3"/>
<evidence type="ECO:0000256" key="11">
    <source>
        <dbReference type="ARBA" id="ARBA00022782"/>
    </source>
</evidence>
<feature type="compositionally biased region" description="Acidic residues" evidence="17">
    <location>
        <begin position="706"/>
        <end position="730"/>
    </location>
</feature>
<dbReference type="EMBL" id="JARGDH010000003">
    <property type="protein sequence ID" value="KAL0273974.1"/>
    <property type="molecule type" value="Genomic_DNA"/>
</dbReference>
<dbReference type="FunFam" id="2.170.270.10:FF:000016">
    <property type="entry name" value="Histone-lysine N-methyltransferase"/>
    <property type="match status" value="1"/>
</dbReference>
<evidence type="ECO:0000256" key="3">
    <source>
        <dbReference type="ARBA" id="ARBA00012178"/>
    </source>
</evidence>
<dbReference type="InterPro" id="IPR046341">
    <property type="entry name" value="SET_dom_sf"/>
</dbReference>
<evidence type="ECO:0000259" key="18">
    <source>
        <dbReference type="PROSITE" id="PS50020"/>
    </source>
</evidence>
<dbReference type="PANTHER" id="PTHR46711:SF1">
    <property type="entry name" value="HISTONE-LYSINE N-METHYLTRANSFERASE SETD2"/>
    <property type="match status" value="1"/>
</dbReference>
<dbReference type="PROSITE" id="PS51215">
    <property type="entry name" value="AWS"/>
    <property type="match status" value="1"/>
</dbReference>
<dbReference type="PROSITE" id="PS01159">
    <property type="entry name" value="WW_DOMAIN_1"/>
    <property type="match status" value="1"/>
</dbReference>
<gene>
    <name evidence="22" type="ORF">PYX00_006522</name>
</gene>
<feature type="region of interest" description="Disordered" evidence="17">
    <location>
        <begin position="1"/>
        <end position="62"/>
    </location>
</feature>
<name>A0AAW2HVS5_9NEOP</name>
<feature type="compositionally biased region" description="Basic and acidic residues" evidence="17">
    <location>
        <begin position="1047"/>
        <end position="1062"/>
    </location>
</feature>
<feature type="compositionally biased region" description="Basic and acidic residues" evidence="17">
    <location>
        <begin position="745"/>
        <end position="774"/>
    </location>
</feature>
<evidence type="ECO:0000259" key="21">
    <source>
        <dbReference type="PROSITE" id="PS51215"/>
    </source>
</evidence>
<evidence type="ECO:0000256" key="1">
    <source>
        <dbReference type="ARBA" id="ARBA00004123"/>
    </source>
</evidence>
<feature type="region of interest" description="Disordered" evidence="17">
    <location>
        <begin position="341"/>
        <end position="471"/>
    </location>
</feature>
<keyword evidence="16" id="KW-0539">Nucleus</keyword>
<evidence type="ECO:0000256" key="15">
    <source>
        <dbReference type="ARBA" id="ARBA00023163"/>
    </source>
</evidence>
<dbReference type="InterPro" id="IPR044437">
    <property type="entry name" value="SETD2/Set2_SET"/>
</dbReference>
<evidence type="ECO:0000259" key="20">
    <source>
        <dbReference type="PROSITE" id="PS50868"/>
    </source>
</evidence>
<keyword evidence="5" id="KW-0217">Developmental protein</keyword>
<dbReference type="InterPro" id="IPR001214">
    <property type="entry name" value="SET_dom"/>
</dbReference>
<feature type="compositionally biased region" description="Acidic residues" evidence="17">
    <location>
        <begin position="1421"/>
        <end position="1437"/>
    </location>
</feature>
<evidence type="ECO:0000259" key="19">
    <source>
        <dbReference type="PROSITE" id="PS50280"/>
    </source>
</evidence>
<dbReference type="EMBL" id="JARGDH010000003">
    <property type="protein sequence ID" value="KAL0273975.1"/>
    <property type="molecule type" value="Genomic_DNA"/>
</dbReference>
<dbReference type="PROSITE" id="PS50280">
    <property type="entry name" value="SET"/>
    <property type="match status" value="1"/>
</dbReference>
<keyword evidence="13" id="KW-0156">Chromatin regulator</keyword>
<feature type="compositionally biased region" description="Low complexity" evidence="17">
    <location>
        <begin position="1324"/>
        <end position="1342"/>
    </location>
</feature>
<keyword evidence="14" id="KW-0805">Transcription regulation</keyword>
<evidence type="ECO:0000256" key="6">
    <source>
        <dbReference type="ARBA" id="ARBA00022553"/>
    </source>
</evidence>
<comment type="subcellular location">
    <subcellularLocation>
        <location evidence="2">Chromosome</location>
    </subcellularLocation>
    <subcellularLocation>
        <location evidence="1">Nucleus</location>
    </subcellularLocation>
</comment>
<dbReference type="GO" id="GO:0005694">
    <property type="term" value="C:chromosome"/>
    <property type="evidence" value="ECO:0007669"/>
    <property type="project" value="UniProtKB-SubCell"/>
</dbReference>
<dbReference type="SMART" id="SM00570">
    <property type="entry name" value="AWS"/>
    <property type="match status" value="1"/>
</dbReference>
<dbReference type="GO" id="GO:0046872">
    <property type="term" value="F:metal ion binding"/>
    <property type="evidence" value="ECO:0007669"/>
    <property type="project" value="UniProtKB-KW"/>
</dbReference>
<feature type="domain" description="AWS" evidence="21">
    <location>
        <begin position="507"/>
        <end position="560"/>
    </location>
</feature>
<dbReference type="Gene3D" id="2.20.70.10">
    <property type="match status" value="1"/>
</dbReference>
<dbReference type="InterPro" id="IPR013257">
    <property type="entry name" value="SRI"/>
</dbReference>